<feature type="region of interest" description="Disordered" evidence="8">
    <location>
        <begin position="121"/>
        <end position="154"/>
    </location>
</feature>
<reference evidence="9 10" key="1">
    <citation type="journal article" date="2024" name="Nat. Commun.">
        <title>Phylogenomics reveals the evolutionary origins of lichenization in chlorophyte algae.</title>
        <authorList>
            <person name="Puginier C."/>
            <person name="Libourel C."/>
            <person name="Otte J."/>
            <person name="Skaloud P."/>
            <person name="Haon M."/>
            <person name="Grisel S."/>
            <person name="Petersen M."/>
            <person name="Berrin J.G."/>
            <person name="Delaux P.M."/>
            <person name="Dal Grande F."/>
            <person name="Keller J."/>
        </authorList>
    </citation>
    <scope>NUCLEOTIDE SEQUENCE [LARGE SCALE GENOMIC DNA]</scope>
    <source>
        <strain evidence="9 10">SAG 2145</strain>
    </source>
</reference>
<evidence type="ECO:0008006" key="11">
    <source>
        <dbReference type="Google" id="ProtNLM"/>
    </source>
</evidence>
<evidence type="ECO:0000256" key="6">
    <source>
        <dbReference type="ARBA" id="ARBA00022927"/>
    </source>
</evidence>
<dbReference type="GO" id="GO:0015031">
    <property type="term" value="P:protein transport"/>
    <property type="evidence" value="ECO:0007669"/>
    <property type="project" value="UniProtKB-KW"/>
</dbReference>
<comment type="caution">
    <text evidence="9">The sequence shown here is derived from an EMBL/GenBank/DDBJ whole genome shotgun (WGS) entry which is preliminary data.</text>
</comment>
<dbReference type="InterPro" id="IPR007135">
    <property type="entry name" value="Atg3/Atg10"/>
</dbReference>
<accession>A0AAW1PRK2</accession>
<evidence type="ECO:0000313" key="10">
    <source>
        <dbReference type="Proteomes" id="UP001438707"/>
    </source>
</evidence>
<evidence type="ECO:0000256" key="7">
    <source>
        <dbReference type="ARBA" id="ARBA00023006"/>
    </source>
</evidence>
<keyword evidence="3" id="KW-0813">Transport</keyword>
<dbReference type="GO" id="GO:0000045">
    <property type="term" value="P:autophagosome assembly"/>
    <property type="evidence" value="ECO:0007669"/>
    <property type="project" value="TreeGrafter"/>
</dbReference>
<evidence type="ECO:0000256" key="5">
    <source>
        <dbReference type="ARBA" id="ARBA00022786"/>
    </source>
</evidence>
<evidence type="ECO:0000256" key="2">
    <source>
        <dbReference type="ARBA" id="ARBA00007683"/>
    </source>
</evidence>
<comment type="similarity">
    <text evidence="2">Belongs to the ATG3 family.</text>
</comment>
<dbReference type="AlphaFoldDB" id="A0AAW1PRK2"/>
<dbReference type="PANTHER" id="PTHR12866:SF2">
    <property type="entry name" value="UBIQUITIN-LIKE-CONJUGATING ENZYME ATG3"/>
    <property type="match status" value="1"/>
</dbReference>
<protein>
    <recommendedName>
        <fullName evidence="11">Autophagy-related protein 3</fullName>
    </recommendedName>
</protein>
<sequence>MAFGAFKHALHSNFVKAYEAVTPHQSESNFKTTGKITNTEFEIAGDYLTRNCQSWTWEGGDHTKEKQFLPRDKQFLVTRGVPSLRRAATLEDYSAADDMLKSDLSKEDEGWVATKATGYAGKSRSTRDDADIPDLSGSGLHHRGAKAKPIEDDIPDMNDLALQDEAADEATAPDTPRLRSTETTSDLVKTRTYDLFITYDKYYSVPKFWLIGFDEDRQPLTTEQILKDVSEEHAKKTITVDPFPHGNFTAASIHPCKHSAVMKKMISMAAGSATSKELIVDHYLVLFLKFIASVIPTIEYDYTMASVV</sequence>
<evidence type="ECO:0000313" key="9">
    <source>
        <dbReference type="EMBL" id="KAK9816311.1"/>
    </source>
</evidence>
<dbReference type="GO" id="GO:0000422">
    <property type="term" value="P:autophagy of mitochondrion"/>
    <property type="evidence" value="ECO:0007669"/>
    <property type="project" value="TreeGrafter"/>
</dbReference>
<dbReference type="GO" id="GO:0005829">
    <property type="term" value="C:cytosol"/>
    <property type="evidence" value="ECO:0007669"/>
    <property type="project" value="TreeGrafter"/>
</dbReference>
<organism evidence="9 10">
    <name type="scientific">Apatococcus lobatus</name>
    <dbReference type="NCBI Taxonomy" id="904363"/>
    <lineage>
        <taxon>Eukaryota</taxon>
        <taxon>Viridiplantae</taxon>
        <taxon>Chlorophyta</taxon>
        <taxon>core chlorophytes</taxon>
        <taxon>Trebouxiophyceae</taxon>
        <taxon>Chlorellales</taxon>
        <taxon>Chlorellaceae</taxon>
        <taxon>Apatococcus</taxon>
    </lineage>
</organism>
<comment type="subcellular location">
    <subcellularLocation>
        <location evidence="1">Cytoplasm</location>
    </subcellularLocation>
</comment>
<keyword evidence="4" id="KW-0963">Cytoplasm</keyword>
<evidence type="ECO:0000256" key="4">
    <source>
        <dbReference type="ARBA" id="ARBA00022490"/>
    </source>
</evidence>
<keyword evidence="5" id="KW-0833">Ubl conjugation pathway</keyword>
<keyword evidence="7" id="KW-0072">Autophagy</keyword>
<dbReference type="PANTHER" id="PTHR12866">
    <property type="entry name" value="UBIQUITIN-LIKE-CONJUGATING ENZYME ATG3"/>
    <property type="match status" value="1"/>
</dbReference>
<evidence type="ECO:0000256" key="8">
    <source>
        <dbReference type="SAM" id="MobiDB-lite"/>
    </source>
</evidence>
<dbReference type="EMBL" id="JALJOS010000080">
    <property type="protein sequence ID" value="KAK9816311.1"/>
    <property type="molecule type" value="Genomic_DNA"/>
</dbReference>
<name>A0AAW1PRK2_9CHLO</name>
<gene>
    <name evidence="9" type="ORF">WJX74_009528</name>
</gene>
<evidence type="ECO:0000256" key="3">
    <source>
        <dbReference type="ARBA" id="ARBA00022448"/>
    </source>
</evidence>
<dbReference type="Pfam" id="PF03987">
    <property type="entry name" value="Autophagy_act_C"/>
    <property type="match status" value="1"/>
</dbReference>
<keyword evidence="6" id="KW-0653">Protein transport</keyword>
<dbReference type="Gene3D" id="3.30.1460.50">
    <property type="match status" value="1"/>
</dbReference>
<dbReference type="GO" id="GO:0000407">
    <property type="term" value="C:phagophore assembly site"/>
    <property type="evidence" value="ECO:0007669"/>
    <property type="project" value="TreeGrafter"/>
</dbReference>
<evidence type="ECO:0000256" key="1">
    <source>
        <dbReference type="ARBA" id="ARBA00004496"/>
    </source>
</evidence>
<dbReference type="Proteomes" id="UP001438707">
    <property type="component" value="Unassembled WGS sequence"/>
</dbReference>
<proteinExistence type="inferred from homology"/>
<dbReference type="GO" id="GO:0044804">
    <property type="term" value="P:nucleophagy"/>
    <property type="evidence" value="ECO:0007669"/>
    <property type="project" value="TreeGrafter"/>
</dbReference>
<dbReference type="GO" id="GO:0019776">
    <property type="term" value="F:Atg8-family ligase activity"/>
    <property type="evidence" value="ECO:0007669"/>
    <property type="project" value="TreeGrafter"/>
</dbReference>
<dbReference type="GO" id="GO:0061723">
    <property type="term" value="P:glycophagy"/>
    <property type="evidence" value="ECO:0007669"/>
    <property type="project" value="TreeGrafter"/>
</dbReference>
<keyword evidence="10" id="KW-1185">Reference proteome</keyword>